<gene>
    <name evidence="2" type="ORF">K450DRAFT_259271</name>
</gene>
<dbReference type="GeneID" id="75917316"/>
<dbReference type="RefSeq" id="XP_051440984.1">
    <property type="nucleotide sequence ID" value="XM_051591973.1"/>
</dbReference>
<protein>
    <submittedName>
        <fullName evidence="2">Uncharacterized protein</fullName>
    </submittedName>
</protein>
<organism evidence="2 3">
    <name type="scientific">Umbelopsis ramanniana AG</name>
    <dbReference type="NCBI Taxonomy" id="1314678"/>
    <lineage>
        <taxon>Eukaryota</taxon>
        <taxon>Fungi</taxon>
        <taxon>Fungi incertae sedis</taxon>
        <taxon>Mucoromycota</taxon>
        <taxon>Mucoromycotina</taxon>
        <taxon>Umbelopsidomycetes</taxon>
        <taxon>Umbelopsidales</taxon>
        <taxon>Umbelopsidaceae</taxon>
        <taxon>Umbelopsis</taxon>
    </lineage>
</organism>
<name>A0AAD5E5H4_UMBRA</name>
<feature type="transmembrane region" description="Helical" evidence="1">
    <location>
        <begin position="21"/>
        <end position="39"/>
    </location>
</feature>
<evidence type="ECO:0000313" key="3">
    <source>
        <dbReference type="Proteomes" id="UP001206595"/>
    </source>
</evidence>
<comment type="caution">
    <text evidence="2">The sequence shown here is derived from an EMBL/GenBank/DDBJ whole genome shotgun (WGS) entry which is preliminary data.</text>
</comment>
<evidence type="ECO:0000256" key="1">
    <source>
        <dbReference type="SAM" id="Phobius"/>
    </source>
</evidence>
<keyword evidence="1" id="KW-1133">Transmembrane helix</keyword>
<reference evidence="2" key="2">
    <citation type="journal article" date="2022" name="Proc. Natl. Acad. Sci. U.S.A.">
        <title>Diploid-dominant life cycles characterize the early evolution of Fungi.</title>
        <authorList>
            <person name="Amses K.R."/>
            <person name="Simmons D.R."/>
            <person name="Longcore J.E."/>
            <person name="Mondo S.J."/>
            <person name="Seto K."/>
            <person name="Jeronimo G.H."/>
            <person name="Bonds A.E."/>
            <person name="Quandt C.A."/>
            <person name="Davis W.J."/>
            <person name="Chang Y."/>
            <person name="Federici B.A."/>
            <person name="Kuo A."/>
            <person name="LaButti K."/>
            <person name="Pangilinan J."/>
            <person name="Andreopoulos W."/>
            <person name="Tritt A."/>
            <person name="Riley R."/>
            <person name="Hundley H."/>
            <person name="Johnson J."/>
            <person name="Lipzen A."/>
            <person name="Barry K."/>
            <person name="Lang B.F."/>
            <person name="Cuomo C.A."/>
            <person name="Buchler N.E."/>
            <person name="Grigoriev I.V."/>
            <person name="Spatafora J.W."/>
            <person name="Stajich J.E."/>
            <person name="James T.Y."/>
        </authorList>
    </citation>
    <scope>NUCLEOTIDE SEQUENCE</scope>
    <source>
        <strain evidence="2">AG</strain>
    </source>
</reference>
<keyword evidence="1" id="KW-0812">Transmembrane</keyword>
<keyword evidence="3" id="KW-1185">Reference proteome</keyword>
<proteinExistence type="predicted"/>
<evidence type="ECO:0000313" key="2">
    <source>
        <dbReference type="EMBL" id="KAI8575980.1"/>
    </source>
</evidence>
<sequence>MSWRWRRCTDRPIDMIRRFGRRFHFIRILVAFMVPRIPLYERFFKVFQSSHLIRDFLQLLARFIV</sequence>
<dbReference type="EMBL" id="MU620965">
    <property type="protein sequence ID" value="KAI8575980.1"/>
    <property type="molecule type" value="Genomic_DNA"/>
</dbReference>
<keyword evidence="1" id="KW-0472">Membrane</keyword>
<accession>A0AAD5E5H4</accession>
<dbReference type="Proteomes" id="UP001206595">
    <property type="component" value="Unassembled WGS sequence"/>
</dbReference>
<reference evidence="2" key="1">
    <citation type="submission" date="2021-06" db="EMBL/GenBank/DDBJ databases">
        <authorList>
            <consortium name="DOE Joint Genome Institute"/>
            <person name="Mondo S.J."/>
            <person name="Amses K.R."/>
            <person name="Simmons D.R."/>
            <person name="Longcore J.E."/>
            <person name="Seto K."/>
            <person name="Alves G.H."/>
            <person name="Bonds A.E."/>
            <person name="Quandt C.A."/>
            <person name="Davis W.J."/>
            <person name="Chang Y."/>
            <person name="Letcher P.M."/>
            <person name="Powell M.J."/>
            <person name="Kuo A."/>
            <person name="Labutti K."/>
            <person name="Pangilinan J."/>
            <person name="Andreopoulos W."/>
            <person name="Tritt A."/>
            <person name="Riley R."/>
            <person name="Hundley H."/>
            <person name="Johnson J."/>
            <person name="Lipzen A."/>
            <person name="Barry K."/>
            <person name="Berbee M.L."/>
            <person name="Buchler N.E."/>
            <person name="Grigoriev I.V."/>
            <person name="Spatafora J.W."/>
            <person name="Stajich J.E."/>
            <person name="James T.Y."/>
        </authorList>
    </citation>
    <scope>NUCLEOTIDE SEQUENCE</scope>
    <source>
        <strain evidence="2">AG</strain>
    </source>
</reference>
<dbReference type="AlphaFoldDB" id="A0AAD5E5H4"/>